<dbReference type="GO" id="GO:0071532">
    <property type="term" value="F:ankyrin repeat binding"/>
    <property type="evidence" value="ECO:0007669"/>
    <property type="project" value="TreeGrafter"/>
</dbReference>
<proteinExistence type="predicted"/>
<dbReference type="Proteomes" id="UP000694846">
    <property type="component" value="Unplaced"/>
</dbReference>
<dbReference type="SUPFAM" id="SSF51197">
    <property type="entry name" value="Clavaminate synthase-like"/>
    <property type="match status" value="1"/>
</dbReference>
<dbReference type="InterPro" id="IPR027452">
    <property type="entry name" value="FIH-1_dom_II"/>
</dbReference>
<protein>
    <submittedName>
        <fullName evidence="3 4">Hypoxia-inducible factor 1-alpha inhibitor isoform X1</fullName>
    </submittedName>
</protein>
<evidence type="ECO:0000259" key="1">
    <source>
        <dbReference type="PROSITE" id="PS51184"/>
    </source>
</evidence>
<dbReference type="PROSITE" id="PS51184">
    <property type="entry name" value="JMJC"/>
    <property type="match status" value="1"/>
</dbReference>
<dbReference type="GO" id="GO:0005737">
    <property type="term" value="C:cytoplasm"/>
    <property type="evidence" value="ECO:0007669"/>
    <property type="project" value="TreeGrafter"/>
</dbReference>
<evidence type="ECO:0000313" key="2">
    <source>
        <dbReference type="Proteomes" id="UP000694846"/>
    </source>
</evidence>
<dbReference type="InterPro" id="IPR041667">
    <property type="entry name" value="Cupin_8"/>
</dbReference>
<dbReference type="InterPro" id="IPR014710">
    <property type="entry name" value="RmlC-like_jellyroll"/>
</dbReference>
<accession>A0A8B8FXC6</accession>
<keyword evidence="2" id="KW-1185">Reference proteome</keyword>
<name>A0A8B8FXC6_9HEMI</name>
<dbReference type="RefSeq" id="XP_025415010.1">
    <property type="nucleotide sequence ID" value="XM_025559225.1"/>
</dbReference>
<evidence type="ECO:0000313" key="4">
    <source>
        <dbReference type="RefSeq" id="XP_025415011.1"/>
    </source>
</evidence>
<organism evidence="2 3">
    <name type="scientific">Sipha flava</name>
    <name type="common">yellow sugarcane aphid</name>
    <dbReference type="NCBI Taxonomy" id="143950"/>
    <lineage>
        <taxon>Eukaryota</taxon>
        <taxon>Metazoa</taxon>
        <taxon>Ecdysozoa</taxon>
        <taxon>Arthropoda</taxon>
        <taxon>Hexapoda</taxon>
        <taxon>Insecta</taxon>
        <taxon>Pterygota</taxon>
        <taxon>Neoptera</taxon>
        <taxon>Paraneoptera</taxon>
        <taxon>Hemiptera</taxon>
        <taxon>Sternorrhyncha</taxon>
        <taxon>Aphidomorpha</taxon>
        <taxon>Aphidoidea</taxon>
        <taxon>Aphididae</taxon>
        <taxon>Sipha</taxon>
    </lineage>
</organism>
<dbReference type="RefSeq" id="XP_025415011.1">
    <property type="nucleotide sequence ID" value="XM_025559226.1"/>
</dbReference>
<gene>
    <name evidence="3 4" type="primary">LOC112686794</name>
</gene>
<evidence type="ECO:0000313" key="3">
    <source>
        <dbReference type="RefSeq" id="XP_025415010.1"/>
    </source>
</evidence>
<sequence length="327" mass="38500">MAGWNENQLRKYNIKLEKIPTLQYDDPKLDSHLTNNYPVLIKGSKLVSRVLKWDLDYLKQHMSSVCCNVIVSKNHKFKYYDPKKITPNMTFKPISRPSPMIFSEFADKITNWKKGDSRLYLQQVLNNTIGQHVVRDFVMFNWDWIMSKQKICKWGPLSSNLILIAQEGNVTPCHYDEQQNMFASIRGYKRFILFPPSQFECLYPHPVHHPYDRQSQVDFDNPDFTKFPKFKEACGYEVIVGPEDVLYIPMYWFHHVESLKHGGYTVSINFWFKAGSVEKIEYPLLDYQRMVIMRNVEKMLAEALHDPSEVGNMLKTIFLGRYSSDVD</sequence>
<dbReference type="GO" id="GO:0045746">
    <property type="term" value="P:negative regulation of Notch signaling pathway"/>
    <property type="evidence" value="ECO:0007669"/>
    <property type="project" value="TreeGrafter"/>
</dbReference>
<dbReference type="Gene3D" id="1.10.287.1010">
    <property type="entry name" value="Clavaminate synthase-like"/>
    <property type="match status" value="1"/>
</dbReference>
<dbReference type="SMART" id="SM00558">
    <property type="entry name" value="JmjC"/>
    <property type="match status" value="1"/>
</dbReference>
<dbReference type="GeneID" id="112686794"/>
<dbReference type="GO" id="GO:0036139">
    <property type="term" value="F:peptidyl-histidine dioxygenase activity"/>
    <property type="evidence" value="ECO:0007669"/>
    <property type="project" value="TreeGrafter"/>
</dbReference>
<dbReference type="CTD" id="100137047"/>
<dbReference type="Gene3D" id="2.60.120.10">
    <property type="entry name" value="Jelly Rolls"/>
    <property type="match status" value="1"/>
</dbReference>
<dbReference type="PANTHER" id="PTHR12461:SF105">
    <property type="entry name" value="HYPOXIA-INDUCIBLE FACTOR 1-ALPHA INHIBITOR"/>
    <property type="match status" value="1"/>
</dbReference>
<dbReference type="AlphaFoldDB" id="A0A8B8FXC6"/>
<dbReference type="InterPro" id="IPR003347">
    <property type="entry name" value="JmjC_dom"/>
</dbReference>
<reference evidence="3 4" key="1">
    <citation type="submission" date="2025-04" db="UniProtKB">
        <authorList>
            <consortium name="RefSeq"/>
        </authorList>
    </citation>
    <scope>IDENTIFICATION</scope>
    <source>
        <tissue evidence="3 4">Whole body</tissue>
    </source>
</reference>
<dbReference type="Pfam" id="PF13621">
    <property type="entry name" value="Cupin_8"/>
    <property type="match status" value="1"/>
</dbReference>
<feature type="domain" description="JmjC" evidence="1">
    <location>
        <begin position="134"/>
        <end position="289"/>
    </location>
</feature>
<dbReference type="GO" id="GO:0005634">
    <property type="term" value="C:nucleus"/>
    <property type="evidence" value="ECO:0007669"/>
    <property type="project" value="TreeGrafter"/>
</dbReference>
<dbReference type="FunFam" id="2.60.120.10:FF:000042">
    <property type="entry name" value="Hypoxia-inducible factor 1-alpha inhibitor"/>
    <property type="match status" value="1"/>
</dbReference>
<dbReference type="OrthoDB" id="47172at2759"/>
<dbReference type="PANTHER" id="PTHR12461">
    <property type="entry name" value="HYPOXIA-INDUCIBLE FACTOR 1 ALPHA INHIBITOR-RELATED"/>
    <property type="match status" value="1"/>
</dbReference>
<dbReference type="GO" id="GO:0036140">
    <property type="term" value="F:[protein]-asparagine 3-dioxygenase activity"/>
    <property type="evidence" value="ECO:0007669"/>
    <property type="project" value="TreeGrafter"/>
</dbReference>